<evidence type="ECO:0000313" key="3">
    <source>
        <dbReference type="Proteomes" id="UP000324701"/>
    </source>
</evidence>
<dbReference type="OrthoDB" id="4735278at2"/>
<dbReference type="RefSeq" id="WP_149655238.1">
    <property type="nucleotide sequence ID" value="NZ_VTZN01000123.1"/>
</dbReference>
<dbReference type="EMBL" id="VTZN01000123">
    <property type="protein sequence ID" value="KAA1248896.1"/>
    <property type="molecule type" value="Genomic_DNA"/>
</dbReference>
<keyword evidence="3" id="KW-1185">Reference proteome</keyword>
<comment type="caution">
    <text evidence="2">The sequence shown here is derived from an EMBL/GenBank/DDBJ whole genome shotgun (WGS) entry which is preliminary data.</text>
</comment>
<organism evidence="2 3">
    <name type="scientific">Mycobacterium simiae</name>
    <name type="common">Mycobacterium habana</name>
    <dbReference type="NCBI Taxonomy" id="1784"/>
    <lineage>
        <taxon>Bacteria</taxon>
        <taxon>Bacillati</taxon>
        <taxon>Actinomycetota</taxon>
        <taxon>Actinomycetes</taxon>
        <taxon>Mycobacteriales</taxon>
        <taxon>Mycobacteriaceae</taxon>
        <taxon>Mycobacterium</taxon>
        <taxon>Mycobacterium simiae complex</taxon>
    </lineage>
</organism>
<proteinExistence type="predicted"/>
<feature type="non-terminal residue" evidence="2">
    <location>
        <position position="1"/>
    </location>
</feature>
<name>A0A5B1BKG7_MYCSI</name>
<evidence type="ECO:0000256" key="1">
    <source>
        <dbReference type="SAM" id="MobiDB-lite"/>
    </source>
</evidence>
<dbReference type="AlphaFoldDB" id="A0A5B1BKG7"/>
<reference evidence="2 3" key="1">
    <citation type="submission" date="2019-09" db="EMBL/GenBank/DDBJ databases">
        <title>Report of infection by Mycobacterium simiae a patient suffering from pulmonary tuberculosis.</title>
        <authorList>
            <person name="Mohanty P.S."/>
            <person name="Bansal A.K."/>
            <person name="Singh H."/>
            <person name="Sharma S."/>
            <person name="Patil S.A."/>
            <person name="Upadhaya P."/>
            <person name="Singh P.K."/>
            <person name="Kumar D."/>
            <person name="Kumar S."/>
            <person name="Singh R.K."/>
            <person name="Chaudhary B."/>
        </authorList>
    </citation>
    <scope>NUCLEOTIDE SEQUENCE [LARGE SCALE GENOMIC DNA]</scope>
    <source>
        <strain evidence="2 3">JAL-560-SIM</strain>
    </source>
</reference>
<protein>
    <submittedName>
        <fullName evidence="2">Uncharacterized protein</fullName>
    </submittedName>
</protein>
<gene>
    <name evidence="2" type="ORF">F0Q45_18025</name>
</gene>
<sequence length="69" mass="7925">SFMMPSIAALMGRWFWWPQRVRTRPASQLLRPYGPRPLVRALLLPRDGSRVDGATTGDDDRFPVSTPHY</sequence>
<accession>A0A5B1BKG7</accession>
<feature type="region of interest" description="Disordered" evidence="1">
    <location>
        <begin position="48"/>
        <end position="69"/>
    </location>
</feature>
<evidence type="ECO:0000313" key="2">
    <source>
        <dbReference type="EMBL" id="KAA1248896.1"/>
    </source>
</evidence>
<dbReference type="Proteomes" id="UP000324701">
    <property type="component" value="Unassembled WGS sequence"/>
</dbReference>